<gene>
    <name evidence="2" type="ORF">H8718_11680</name>
</gene>
<keyword evidence="3" id="KW-1185">Reference proteome</keyword>
<keyword evidence="1" id="KW-0472">Membrane</keyword>
<keyword evidence="1" id="KW-0812">Transmembrane</keyword>
<dbReference type="EMBL" id="JACRSY010000017">
    <property type="protein sequence ID" value="MBC8580184.1"/>
    <property type="molecule type" value="Genomic_DNA"/>
</dbReference>
<protein>
    <submittedName>
        <fullName evidence="2">Uncharacterized protein</fullName>
    </submittedName>
</protein>
<dbReference type="Proteomes" id="UP000655830">
    <property type="component" value="Unassembled WGS sequence"/>
</dbReference>
<accession>A0A926EIG9</accession>
<feature type="transmembrane region" description="Helical" evidence="1">
    <location>
        <begin position="38"/>
        <end position="60"/>
    </location>
</feature>
<reference evidence="2" key="1">
    <citation type="submission" date="2020-08" db="EMBL/GenBank/DDBJ databases">
        <title>Genome public.</title>
        <authorList>
            <person name="Liu C."/>
            <person name="Sun Q."/>
        </authorList>
    </citation>
    <scope>NUCLEOTIDE SEQUENCE</scope>
    <source>
        <strain evidence="2">NSJ-12</strain>
    </source>
</reference>
<evidence type="ECO:0000313" key="3">
    <source>
        <dbReference type="Proteomes" id="UP000655830"/>
    </source>
</evidence>
<evidence type="ECO:0000256" key="1">
    <source>
        <dbReference type="SAM" id="Phobius"/>
    </source>
</evidence>
<keyword evidence="1" id="KW-1133">Transmembrane helix</keyword>
<dbReference type="AlphaFoldDB" id="A0A926EIG9"/>
<evidence type="ECO:0000313" key="2">
    <source>
        <dbReference type="EMBL" id="MBC8580184.1"/>
    </source>
</evidence>
<name>A0A926EIG9_9FIRM</name>
<dbReference type="RefSeq" id="WP_249333052.1">
    <property type="nucleotide sequence ID" value="NZ_JACRSY010000017.1"/>
</dbReference>
<sequence length="63" mass="6933">MNIIVFALIGTVLYLTSLKLEAETSGKDSVSYKRFKKVGIISLSMTWGGITVLSIMLLILKNL</sequence>
<comment type="caution">
    <text evidence="2">The sequence shown here is derived from an EMBL/GenBank/DDBJ whole genome shotgun (WGS) entry which is preliminary data.</text>
</comment>
<proteinExistence type="predicted"/>
<organism evidence="2 3">
    <name type="scientific">Zhenhengia yiwuensis</name>
    <dbReference type="NCBI Taxonomy" id="2763666"/>
    <lineage>
        <taxon>Bacteria</taxon>
        <taxon>Bacillati</taxon>
        <taxon>Bacillota</taxon>
        <taxon>Clostridia</taxon>
        <taxon>Lachnospirales</taxon>
        <taxon>Lachnospiraceae</taxon>
        <taxon>Zhenhengia</taxon>
    </lineage>
</organism>